<gene>
    <name evidence="1" type="ORF">AB1471_15545</name>
</gene>
<dbReference type="Proteomes" id="UP001556040">
    <property type="component" value="Unassembled WGS sequence"/>
</dbReference>
<name>A0ABV3Q764_9BACL</name>
<protein>
    <submittedName>
        <fullName evidence="1">Uncharacterized protein</fullName>
    </submittedName>
</protein>
<organism evidence="1 2">
    <name type="scientific">Jeotgalibacillus marinus</name>
    <dbReference type="NCBI Taxonomy" id="86667"/>
    <lineage>
        <taxon>Bacteria</taxon>
        <taxon>Bacillati</taxon>
        <taxon>Bacillota</taxon>
        <taxon>Bacilli</taxon>
        <taxon>Bacillales</taxon>
        <taxon>Caryophanaceae</taxon>
        <taxon>Jeotgalibacillus</taxon>
    </lineage>
</organism>
<dbReference type="EMBL" id="JBFMIA010000026">
    <property type="protein sequence ID" value="MEW9503191.1"/>
    <property type="molecule type" value="Genomic_DNA"/>
</dbReference>
<keyword evidence="2" id="KW-1185">Reference proteome</keyword>
<evidence type="ECO:0000313" key="1">
    <source>
        <dbReference type="EMBL" id="MEW9503191.1"/>
    </source>
</evidence>
<accession>A0ABV3Q764</accession>
<dbReference type="RefSeq" id="WP_367780680.1">
    <property type="nucleotide sequence ID" value="NZ_JBFMIA010000026.1"/>
</dbReference>
<reference evidence="1 2" key="1">
    <citation type="journal article" date="1979" name="Int. J. Syst. Evol. Microbiol.">
        <title>Bacillus globisporus subsp. marinus subsp. nov.</title>
        <authorList>
            <person name="Liu H."/>
        </authorList>
    </citation>
    <scope>NUCLEOTIDE SEQUENCE [LARGE SCALE GENOMIC DNA]</scope>
    <source>
        <strain evidence="1 2">DSM 1297</strain>
    </source>
</reference>
<sequence>MMAEDFMKYIEDEIINKGRVHTILWLTEEGGIILPGKLKETTIEDELSIRLHFDKTSYKINLLEINTSEDQDIDALVLDHENYKFMFTTTDDIQRS</sequence>
<comment type="caution">
    <text evidence="1">The sequence shown here is derived from an EMBL/GenBank/DDBJ whole genome shotgun (WGS) entry which is preliminary data.</text>
</comment>
<evidence type="ECO:0000313" key="2">
    <source>
        <dbReference type="Proteomes" id="UP001556040"/>
    </source>
</evidence>
<proteinExistence type="predicted"/>